<evidence type="ECO:0000313" key="2">
    <source>
        <dbReference type="Proteomes" id="UP001595453"/>
    </source>
</evidence>
<accession>A0ABV7CHF7</accession>
<gene>
    <name evidence="1" type="ORF">ACFOEE_05850</name>
</gene>
<organism evidence="1 2">
    <name type="scientific">Pseudoalteromonas fenneropenaei</name>
    <dbReference type="NCBI Taxonomy" id="1737459"/>
    <lineage>
        <taxon>Bacteria</taxon>
        <taxon>Pseudomonadati</taxon>
        <taxon>Pseudomonadota</taxon>
        <taxon>Gammaproteobacteria</taxon>
        <taxon>Alteromonadales</taxon>
        <taxon>Pseudoalteromonadaceae</taxon>
        <taxon>Pseudoalteromonas</taxon>
    </lineage>
</organism>
<dbReference type="Proteomes" id="UP001595453">
    <property type="component" value="Unassembled WGS sequence"/>
</dbReference>
<dbReference type="RefSeq" id="WP_377121882.1">
    <property type="nucleotide sequence ID" value="NZ_JBHRSD010000011.1"/>
</dbReference>
<name>A0ABV7CHF7_9GAMM</name>
<dbReference type="EMBL" id="JBHRSD010000011">
    <property type="protein sequence ID" value="MFC3032035.1"/>
    <property type="molecule type" value="Genomic_DNA"/>
</dbReference>
<proteinExistence type="predicted"/>
<keyword evidence="2" id="KW-1185">Reference proteome</keyword>
<evidence type="ECO:0000313" key="1">
    <source>
        <dbReference type="EMBL" id="MFC3032035.1"/>
    </source>
</evidence>
<comment type="caution">
    <text evidence="1">The sequence shown here is derived from an EMBL/GenBank/DDBJ whole genome shotgun (WGS) entry which is preliminary data.</text>
</comment>
<sequence>MKTLTTNLTPDVSWRRAAVDTEIVGARAQSFKHWLDSRHCATPLLNYNAALASNCEQMSDQKPQSDYAVITYV</sequence>
<protein>
    <submittedName>
        <fullName evidence="1">Uncharacterized protein</fullName>
    </submittedName>
</protein>
<reference evidence="2" key="1">
    <citation type="journal article" date="2019" name="Int. J. Syst. Evol. Microbiol.">
        <title>The Global Catalogue of Microorganisms (GCM) 10K type strain sequencing project: providing services to taxonomists for standard genome sequencing and annotation.</title>
        <authorList>
            <consortium name="The Broad Institute Genomics Platform"/>
            <consortium name="The Broad Institute Genome Sequencing Center for Infectious Disease"/>
            <person name="Wu L."/>
            <person name="Ma J."/>
        </authorList>
    </citation>
    <scope>NUCLEOTIDE SEQUENCE [LARGE SCALE GENOMIC DNA]</scope>
    <source>
        <strain evidence="2">KCTC 42730</strain>
    </source>
</reference>